<dbReference type="Gramene" id="EOY19059">
    <property type="protein sequence ID" value="EOY19059"/>
    <property type="gene ID" value="TCM_043727"/>
</dbReference>
<reference evidence="2 3" key="1">
    <citation type="journal article" date="2013" name="Genome Biol.">
        <title>The genome sequence of the most widely cultivated cacao type and its use to identify candidate genes regulating pod color.</title>
        <authorList>
            <person name="Motamayor J.C."/>
            <person name="Mockaitis K."/>
            <person name="Schmutz J."/>
            <person name="Haiminen N."/>
            <person name="Iii D.L."/>
            <person name="Cornejo O."/>
            <person name="Findley S.D."/>
            <person name="Zheng P."/>
            <person name="Utro F."/>
            <person name="Royaert S."/>
            <person name="Saski C."/>
            <person name="Jenkins J."/>
            <person name="Podicheti R."/>
            <person name="Zhao M."/>
            <person name="Scheffler B.E."/>
            <person name="Stack J.C."/>
            <person name="Feltus F.A."/>
            <person name="Mustiga G.M."/>
            <person name="Amores F."/>
            <person name="Phillips W."/>
            <person name="Marelli J.P."/>
            <person name="May G.D."/>
            <person name="Shapiro H."/>
            <person name="Ma J."/>
            <person name="Bustamante C.D."/>
            <person name="Schnell R.J."/>
            <person name="Main D."/>
            <person name="Gilbert D."/>
            <person name="Parida L."/>
            <person name="Kuhn D.N."/>
        </authorList>
    </citation>
    <scope>NUCLEOTIDE SEQUENCE [LARGE SCALE GENOMIC DNA]</scope>
    <source>
        <strain evidence="3">cv. Matina 1-6</strain>
    </source>
</reference>
<evidence type="ECO:0000256" key="1">
    <source>
        <dbReference type="SAM" id="MobiDB-lite"/>
    </source>
</evidence>
<dbReference type="AlphaFoldDB" id="A0A061FW66"/>
<gene>
    <name evidence="2" type="ORF">TCM_043727</name>
</gene>
<evidence type="ECO:0000313" key="2">
    <source>
        <dbReference type="EMBL" id="EOY19059.1"/>
    </source>
</evidence>
<name>A0A061FW66_THECC</name>
<sequence length="75" mass="8490">MLKQPTESQITLEVKSQIMLNAEATSRESKSSSKYTQRMATKSCRRESQARHKPLSLLTTILVGTECSRRDEDST</sequence>
<accession>A0A061FW66</accession>
<evidence type="ECO:0000313" key="3">
    <source>
        <dbReference type="Proteomes" id="UP000026915"/>
    </source>
</evidence>
<dbReference type="Proteomes" id="UP000026915">
    <property type="component" value="Chromosome 10"/>
</dbReference>
<dbReference type="EMBL" id="CM001888">
    <property type="protein sequence ID" value="EOY19059.1"/>
    <property type="molecule type" value="Genomic_DNA"/>
</dbReference>
<proteinExistence type="predicted"/>
<keyword evidence="3" id="KW-1185">Reference proteome</keyword>
<dbReference type="InParanoid" id="A0A061FW66"/>
<protein>
    <submittedName>
        <fullName evidence="2">Uncharacterized protein</fullName>
    </submittedName>
</protein>
<dbReference type="HOGENOM" id="CLU_2676037_0_0_1"/>
<feature type="region of interest" description="Disordered" evidence="1">
    <location>
        <begin position="22"/>
        <end position="51"/>
    </location>
</feature>
<organism evidence="2 3">
    <name type="scientific">Theobroma cacao</name>
    <name type="common">Cacao</name>
    <name type="synonym">Cocoa</name>
    <dbReference type="NCBI Taxonomy" id="3641"/>
    <lineage>
        <taxon>Eukaryota</taxon>
        <taxon>Viridiplantae</taxon>
        <taxon>Streptophyta</taxon>
        <taxon>Embryophyta</taxon>
        <taxon>Tracheophyta</taxon>
        <taxon>Spermatophyta</taxon>
        <taxon>Magnoliopsida</taxon>
        <taxon>eudicotyledons</taxon>
        <taxon>Gunneridae</taxon>
        <taxon>Pentapetalae</taxon>
        <taxon>rosids</taxon>
        <taxon>malvids</taxon>
        <taxon>Malvales</taxon>
        <taxon>Malvaceae</taxon>
        <taxon>Byttnerioideae</taxon>
        <taxon>Theobroma</taxon>
    </lineage>
</organism>